<dbReference type="GO" id="GO:0009055">
    <property type="term" value="F:electron transfer activity"/>
    <property type="evidence" value="ECO:0007669"/>
    <property type="project" value="InterPro"/>
</dbReference>
<organism evidence="2">
    <name type="scientific">candidate division WWE3 bacterium</name>
    <dbReference type="NCBI Taxonomy" id="2053526"/>
    <lineage>
        <taxon>Bacteria</taxon>
        <taxon>Katanobacteria</taxon>
    </lineage>
</organism>
<name>A0A7C1SNS6_UNCKA</name>
<dbReference type="Pfam" id="PF01314">
    <property type="entry name" value="AFOR_C"/>
    <property type="match status" value="1"/>
</dbReference>
<dbReference type="InterPro" id="IPR051919">
    <property type="entry name" value="W-dependent_AOR"/>
</dbReference>
<feature type="domain" description="Aldehyde ferredoxin oxidoreductase C-terminal" evidence="1">
    <location>
        <begin position="6"/>
        <end position="135"/>
    </location>
</feature>
<gene>
    <name evidence="2" type="ORF">ENI09_01670</name>
</gene>
<evidence type="ECO:0000259" key="1">
    <source>
        <dbReference type="Pfam" id="PF01314"/>
    </source>
</evidence>
<dbReference type="InterPro" id="IPR013984">
    <property type="entry name" value="Ald_Fedxn_OxRdtase_dom2"/>
</dbReference>
<dbReference type="InterPro" id="IPR013985">
    <property type="entry name" value="Ald_Fedxn_OxRdtase_dom3"/>
</dbReference>
<dbReference type="InterPro" id="IPR036021">
    <property type="entry name" value="Tungsten_al_ferr_oxy-like_C"/>
</dbReference>
<dbReference type="GO" id="GO:0016625">
    <property type="term" value="F:oxidoreductase activity, acting on the aldehyde or oxo group of donors, iron-sulfur protein as acceptor"/>
    <property type="evidence" value="ECO:0007669"/>
    <property type="project" value="InterPro"/>
</dbReference>
<dbReference type="InterPro" id="IPR001203">
    <property type="entry name" value="OxRdtase_Ald_Fedxn_C"/>
</dbReference>
<dbReference type="SUPFAM" id="SSF48310">
    <property type="entry name" value="Aldehyde ferredoxin oxidoreductase, C-terminal domains"/>
    <property type="match status" value="1"/>
</dbReference>
<reference evidence="2" key="1">
    <citation type="journal article" date="2020" name="mSystems">
        <title>Genome- and Community-Level Interaction Insights into Carbon Utilization and Element Cycling Functions of Hydrothermarchaeota in Hydrothermal Sediment.</title>
        <authorList>
            <person name="Zhou Z."/>
            <person name="Liu Y."/>
            <person name="Xu W."/>
            <person name="Pan J."/>
            <person name="Luo Z.H."/>
            <person name="Li M."/>
        </authorList>
    </citation>
    <scope>NUCLEOTIDE SEQUENCE [LARGE SCALE GENOMIC DNA]</scope>
    <source>
        <strain evidence="2">HyVt-365</strain>
    </source>
</reference>
<dbReference type="Gene3D" id="1.10.599.10">
    <property type="entry name" value="Aldehyde Ferredoxin Oxidoreductase Protein, subunit A, domain 3"/>
    <property type="match status" value="1"/>
</dbReference>
<dbReference type="Gene3D" id="1.10.569.10">
    <property type="entry name" value="Aldehyde Ferredoxin Oxidoreductase Protein, subunit A, domain 2"/>
    <property type="match status" value="1"/>
</dbReference>
<dbReference type="PANTHER" id="PTHR30038:SF8">
    <property type="entry name" value="ALDEHYDE FERREDOXIN OXIDOREDUCTASE"/>
    <property type="match status" value="1"/>
</dbReference>
<dbReference type="GO" id="GO:0051536">
    <property type="term" value="F:iron-sulfur cluster binding"/>
    <property type="evidence" value="ECO:0007669"/>
    <property type="project" value="InterPro"/>
</dbReference>
<protein>
    <recommendedName>
        <fullName evidence="1">Aldehyde ferredoxin oxidoreductase C-terminal domain-containing protein</fullName>
    </recommendedName>
</protein>
<dbReference type="PANTHER" id="PTHR30038">
    <property type="entry name" value="ALDEHYDE FERREDOXIN OXIDOREDUCTASE"/>
    <property type="match status" value="1"/>
</dbReference>
<evidence type="ECO:0000313" key="2">
    <source>
        <dbReference type="EMBL" id="HEB14097.1"/>
    </source>
</evidence>
<feature type="non-terminal residue" evidence="2">
    <location>
        <position position="1"/>
    </location>
</feature>
<dbReference type="Proteomes" id="UP000885744">
    <property type="component" value="Unassembled WGS sequence"/>
</dbReference>
<dbReference type="AlphaFoldDB" id="A0A7C1SNS6"/>
<sequence>RKYEEAFNKTVKRLKGFKELSSDGTLRNLEVEKKIAAVPFKNLSETNFPGDSLLAPNFLDTVGGKRVSCAGCPVGCIHLLRTDKQFVPYDYESVVSLGPLLGITKPEEVAELIRQAWNFGLDPTSLGAVLAHITEKEGLSFAELDTYSTIIDAFLSGKERWAKELRSGLPEGPQSLKLSGMEFLPYFNGYASILSQALMLGATTEDNRGYLLDLDLIGKDFEDAEVVSLLVDAERKKTLSELLVGCGYLAPVFEDPAFAFSALEAIGSPVSHETLKSTAEEVFKKKLSLQANLGFSPAQVKFPDRFLEIPSPHGYLKKERLENMVNIYKDEIFETAGGS</sequence>
<accession>A0A7C1SNS6</accession>
<dbReference type="EMBL" id="DRHH01000071">
    <property type="protein sequence ID" value="HEB14097.1"/>
    <property type="molecule type" value="Genomic_DNA"/>
</dbReference>
<proteinExistence type="predicted"/>
<comment type="caution">
    <text evidence="2">The sequence shown here is derived from an EMBL/GenBank/DDBJ whole genome shotgun (WGS) entry which is preliminary data.</text>
</comment>